<dbReference type="GO" id="GO:0006620">
    <property type="term" value="P:post-translational protein targeting to endoplasmic reticulum membrane"/>
    <property type="evidence" value="ECO:0007669"/>
    <property type="project" value="TreeGrafter"/>
</dbReference>
<dbReference type="GO" id="GO:0006614">
    <property type="term" value="P:SRP-dependent cotranslational protein targeting to membrane"/>
    <property type="evidence" value="ECO:0007669"/>
    <property type="project" value="TreeGrafter"/>
</dbReference>
<dbReference type="PANTHER" id="PTHR24075">
    <property type="entry name" value="SEC63 DOMAIN-CONTAINING"/>
    <property type="match status" value="1"/>
</dbReference>
<gene>
    <name evidence="2" type="ORF">CGOC_LOCUS6553</name>
</gene>
<dbReference type="AlphaFoldDB" id="A0A3P6SP26"/>
<dbReference type="SUPFAM" id="SSF81296">
    <property type="entry name" value="E set domains"/>
    <property type="match status" value="1"/>
</dbReference>
<dbReference type="PANTHER" id="PTHR24075:SF0">
    <property type="entry name" value="TRANSLOCATION PROTEIN SEC63 HOMOLOG"/>
    <property type="match status" value="1"/>
</dbReference>
<dbReference type="InterPro" id="IPR035892">
    <property type="entry name" value="C2_domain_sf"/>
</dbReference>
<feature type="region of interest" description="Disordered" evidence="1">
    <location>
        <begin position="1"/>
        <end position="86"/>
    </location>
</feature>
<dbReference type="GO" id="GO:0003723">
    <property type="term" value="F:RNA binding"/>
    <property type="evidence" value="ECO:0007669"/>
    <property type="project" value="TreeGrafter"/>
</dbReference>
<dbReference type="OrthoDB" id="5872570at2759"/>
<dbReference type="EMBL" id="UYRV01021548">
    <property type="protein sequence ID" value="VDK69790.1"/>
    <property type="molecule type" value="Genomic_DNA"/>
</dbReference>
<dbReference type="InterPro" id="IPR014756">
    <property type="entry name" value="Ig_E-set"/>
</dbReference>
<evidence type="ECO:0000313" key="3">
    <source>
        <dbReference type="Proteomes" id="UP000271889"/>
    </source>
</evidence>
<evidence type="ECO:0000313" key="2">
    <source>
        <dbReference type="EMBL" id="VDK69790.1"/>
    </source>
</evidence>
<protein>
    <submittedName>
        <fullName evidence="2">Uncharacterized protein</fullName>
    </submittedName>
</protein>
<feature type="compositionally biased region" description="Basic and acidic residues" evidence="1">
    <location>
        <begin position="1"/>
        <end position="11"/>
    </location>
</feature>
<dbReference type="GO" id="GO:0008320">
    <property type="term" value="F:protein transmembrane transporter activity"/>
    <property type="evidence" value="ECO:0007669"/>
    <property type="project" value="TreeGrafter"/>
</dbReference>
<feature type="compositionally biased region" description="Acidic residues" evidence="1">
    <location>
        <begin position="77"/>
        <end position="86"/>
    </location>
</feature>
<accession>A0A3P6SP26</accession>
<keyword evidence="3" id="KW-1185">Reference proteome</keyword>
<dbReference type="Proteomes" id="UP000271889">
    <property type="component" value="Unassembled WGS sequence"/>
</dbReference>
<dbReference type="GO" id="GO:0031207">
    <property type="term" value="C:Sec62/Sec63 complex"/>
    <property type="evidence" value="ECO:0007669"/>
    <property type="project" value="TreeGrafter"/>
</dbReference>
<organism evidence="2 3">
    <name type="scientific">Cylicostephanus goldi</name>
    <name type="common">Nematode worm</name>
    <dbReference type="NCBI Taxonomy" id="71465"/>
    <lineage>
        <taxon>Eukaryota</taxon>
        <taxon>Metazoa</taxon>
        <taxon>Ecdysozoa</taxon>
        <taxon>Nematoda</taxon>
        <taxon>Chromadorea</taxon>
        <taxon>Rhabditida</taxon>
        <taxon>Rhabditina</taxon>
        <taxon>Rhabditomorpha</taxon>
        <taxon>Strongyloidea</taxon>
        <taxon>Strongylidae</taxon>
        <taxon>Cylicostephanus</taxon>
    </lineage>
</organism>
<name>A0A3P6SP26_CYLGO</name>
<sequence>MQKKKPWEKNKPQKKKGGAKKKNQKQPFKKVVTAQSNAHPPSVEIENKKKSRNEEDEDDEDDDNSSLSSSELPPQLIEEESDYEDDWAEGSSKKVIFDAKSHKTHMVHCPYFPPEKYEWWWLVLTMLDKKQRRLVCPTISCKTLVDEQTVEMRFSAPPTKGVYHFQLAVRSDSYMDCDYNKDIRVSF</sequence>
<feature type="compositionally biased region" description="Acidic residues" evidence="1">
    <location>
        <begin position="54"/>
        <end position="64"/>
    </location>
</feature>
<feature type="compositionally biased region" description="Basic residues" evidence="1">
    <location>
        <begin position="12"/>
        <end position="28"/>
    </location>
</feature>
<proteinExistence type="predicted"/>
<evidence type="ECO:0000256" key="1">
    <source>
        <dbReference type="SAM" id="MobiDB-lite"/>
    </source>
</evidence>
<dbReference type="Gene3D" id="2.60.40.150">
    <property type="entry name" value="C2 domain"/>
    <property type="match status" value="1"/>
</dbReference>
<reference evidence="2 3" key="1">
    <citation type="submission" date="2018-11" db="EMBL/GenBank/DDBJ databases">
        <authorList>
            <consortium name="Pathogen Informatics"/>
        </authorList>
    </citation>
    <scope>NUCLEOTIDE SEQUENCE [LARGE SCALE GENOMIC DNA]</scope>
</reference>